<dbReference type="AlphaFoldDB" id="A0A438CPM3"/>
<sequence length="55" mass="5661">MGQIASEVGGDGMAKLPASGNRQYLFCFATVVGGAAKGVRSASGDQKWVWEGTRG</sequence>
<protein>
    <submittedName>
        <fullName evidence="1">Uncharacterized protein</fullName>
    </submittedName>
</protein>
<evidence type="ECO:0000313" key="2">
    <source>
        <dbReference type="Proteomes" id="UP000288805"/>
    </source>
</evidence>
<gene>
    <name evidence="1" type="ORF">CK203_113758</name>
</gene>
<dbReference type="Proteomes" id="UP000288805">
    <property type="component" value="Unassembled WGS sequence"/>
</dbReference>
<dbReference type="EMBL" id="QGNW01002136">
    <property type="protein sequence ID" value="RVW25099.1"/>
    <property type="molecule type" value="Genomic_DNA"/>
</dbReference>
<comment type="caution">
    <text evidence="1">The sequence shown here is derived from an EMBL/GenBank/DDBJ whole genome shotgun (WGS) entry which is preliminary data.</text>
</comment>
<name>A0A438CPM3_VITVI</name>
<accession>A0A438CPM3</accession>
<evidence type="ECO:0000313" key="1">
    <source>
        <dbReference type="EMBL" id="RVW25099.1"/>
    </source>
</evidence>
<proteinExistence type="predicted"/>
<reference evidence="1 2" key="1">
    <citation type="journal article" date="2018" name="PLoS Genet.">
        <title>Population sequencing reveals clonal diversity and ancestral inbreeding in the grapevine cultivar Chardonnay.</title>
        <authorList>
            <person name="Roach M.J."/>
            <person name="Johnson D.L."/>
            <person name="Bohlmann J."/>
            <person name="van Vuuren H.J."/>
            <person name="Jones S.J."/>
            <person name="Pretorius I.S."/>
            <person name="Schmidt S.A."/>
            <person name="Borneman A.R."/>
        </authorList>
    </citation>
    <scope>NUCLEOTIDE SEQUENCE [LARGE SCALE GENOMIC DNA]</scope>
    <source>
        <strain evidence="2">cv. Chardonnay</strain>
        <tissue evidence="1">Leaf</tissue>
    </source>
</reference>
<organism evidence="1 2">
    <name type="scientific">Vitis vinifera</name>
    <name type="common">Grape</name>
    <dbReference type="NCBI Taxonomy" id="29760"/>
    <lineage>
        <taxon>Eukaryota</taxon>
        <taxon>Viridiplantae</taxon>
        <taxon>Streptophyta</taxon>
        <taxon>Embryophyta</taxon>
        <taxon>Tracheophyta</taxon>
        <taxon>Spermatophyta</taxon>
        <taxon>Magnoliopsida</taxon>
        <taxon>eudicotyledons</taxon>
        <taxon>Gunneridae</taxon>
        <taxon>Pentapetalae</taxon>
        <taxon>rosids</taxon>
        <taxon>Vitales</taxon>
        <taxon>Vitaceae</taxon>
        <taxon>Viteae</taxon>
        <taxon>Vitis</taxon>
    </lineage>
</organism>